<reference evidence="1" key="2">
    <citation type="submission" date="2020-09" db="EMBL/GenBank/DDBJ databases">
        <authorList>
            <person name="Sun Q."/>
            <person name="Ohkuma M."/>
        </authorList>
    </citation>
    <scope>NUCLEOTIDE SEQUENCE</scope>
    <source>
        <strain evidence="1">JCM 3086</strain>
    </source>
</reference>
<organism evidence="1 2">
    <name type="scientific">Streptomyces brasiliensis</name>
    <dbReference type="NCBI Taxonomy" id="1954"/>
    <lineage>
        <taxon>Bacteria</taxon>
        <taxon>Bacillati</taxon>
        <taxon>Actinomycetota</taxon>
        <taxon>Actinomycetes</taxon>
        <taxon>Kitasatosporales</taxon>
        <taxon>Streptomycetaceae</taxon>
        <taxon>Streptomyces</taxon>
    </lineage>
</organism>
<dbReference type="Proteomes" id="UP000657574">
    <property type="component" value="Unassembled WGS sequence"/>
</dbReference>
<comment type="caution">
    <text evidence="1">The sequence shown here is derived from an EMBL/GenBank/DDBJ whole genome shotgun (WGS) entry which is preliminary data.</text>
</comment>
<keyword evidence="2" id="KW-1185">Reference proteome</keyword>
<accession>A0A917PFG2</accession>
<reference evidence="1" key="1">
    <citation type="journal article" date="2014" name="Int. J. Syst. Evol. Microbiol.">
        <title>Complete genome sequence of Corynebacterium casei LMG S-19264T (=DSM 44701T), isolated from a smear-ripened cheese.</title>
        <authorList>
            <consortium name="US DOE Joint Genome Institute (JGI-PGF)"/>
            <person name="Walter F."/>
            <person name="Albersmeier A."/>
            <person name="Kalinowski J."/>
            <person name="Ruckert C."/>
        </authorList>
    </citation>
    <scope>NUCLEOTIDE SEQUENCE</scope>
    <source>
        <strain evidence="1">JCM 3086</strain>
    </source>
</reference>
<proteinExistence type="predicted"/>
<gene>
    <name evidence="1" type="ORF">GCM10010121_100340</name>
</gene>
<dbReference type="AlphaFoldDB" id="A0A917PFG2"/>
<sequence>MLRRYRMGQQSHIRFQQNPFLLKRRHSILQQTAVRAAQLPTIQSTQLPLY</sequence>
<evidence type="ECO:0000313" key="1">
    <source>
        <dbReference type="EMBL" id="GGJ73737.1"/>
    </source>
</evidence>
<dbReference type="EMBL" id="BMQA01000209">
    <property type="protein sequence ID" value="GGJ73737.1"/>
    <property type="molecule type" value="Genomic_DNA"/>
</dbReference>
<protein>
    <submittedName>
        <fullName evidence="1">Uncharacterized protein</fullName>
    </submittedName>
</protein>
<evidence type="ECO:0000313" key="2">
    <source>
        <dbReference type="Proteomes" id="UP000657574"/>
    </source>
</evidence>
<name>A0A917PFG2_9ACTN</name>